<dbReference type="AlphaFoldDB" id="A0AAD5MDI9"/>
<name>A0AAD5MDI9_PARTN</name>
<dbReference type="EMBL" id="JAHQIW010000257">
    <property type="protein sequence ID" value="KAJ1347032.1"/>
    <property type="molecule type" value="Genomic_DNA"/>
</dbReference>
<evidence type="ECO:0000313" key="3">
    <source>
        <dbReference type="Proteomes" id="UP001196413"/>
    </source>
</evidence>
<dbReference type="Proteomes" id="UP001196413">
    <property type="component" value="Unassembled WGS sequence"/>
</dbReference>
<evidence type="ECO:0000256" key="1">
    <source>
        <dbReference type="SAM" id="SignalP"/>
    </source>
</evidence>
<gene>
    <name evidence="2" type="ORF">KIN20_001971</name>
</gene>
<evidence type="ECO:0000313" key="2">
    <source>
        <dbReference type="EMBL" id="KAJ1347032.1"/>
    </source>
</evidence>
<organism evidence="2 3">
    <name type="scientific">Parelaphostrongylus tenuis</name>
    <name type="common">Meningeal worm</name>
    <dbReference type="NCBI Taxonomy" id="148309"/>
    <lineage>
        <taxon>Eukaryota</taxon>
        <taxon>Metazoa</taxon>
        <taxon>Ecdysozoa</taxon>
        <taxon>Nematoda</taxon>
        <taxon>Chromadorea</taxon>
        <taxon>Rhabditida</taxon>
        <taxon>Rhabditina</taxon>
        <taxon>Rhabditomorpha</taxon>
        <taxon>Strongyloidea</taxon>
        <taxon>Metastrongylidae</taxon>
        <taxon>Parelaphostrongylus</taxon>
    </lineage>
</organism>
<keyword evidence="3" id="KW-1185">Reference proteome</keyword>
<dbReference type="PROSITE" id="PS51257">
    <property type="entry name" value="PROKAR_LIPOPROTEIN"/>
    <property type="match status" value="1"/>
</dbReference>
<keyword evidence="1" id="KW-0732">Signal</keyword>
<proteinExistence type="predicted"/>
<reference evidence="2" key="1">
    <citation type="submission" date="2021-06" db="EMBL/GenBank/DDBJ databases">
        <title>Parelaphostrongylus tenuis whole genome reference sequence.</title>
        <authorList>
            <person name="Garwood T.J."/>
            <person name="Larsen P.A."/>
            <person name="Fountain-Jones N.M."/>
            <person name="Garbe J.R."/>
            <person name="Macchietto M.G."/>
            <person name="Kania S.A."/>
            <person name="Gerhold R.W."/>
            <person name="Richards J.E."/>
            <person name="Wolf T.M."/>
        </authorList>
    </citation>
    <scope>NUCLEOTIDE SEQUENCE</scope>
    <source>
        <strain evidence="2">MNPRO001-30</strain>
        <tissue evidence="2">Meninges</tissue>
    </source>
</reference>
<comment type="caution">
    <text evidence="2">The sequence shown here is derived from an EMBL/GenBank/DDBJ whole genome shotgun (WGS) entry which is preliminary data.</text>
</comment>
<accession>A0AAD5MDI9</accession>
<protein>
    <submittedName>
        <fullName evidence="2">Uncharacterized protein</fullName>
    </submittedName>
</protein>
<feature type="signal peptide" evidence="1">
    <location>
        <begin position="1"/>
        <end position="20"/>
    </location>
</feature>
<feature type="chain" id="PRO_5041992418" evidence="1">
    <location>
        <begin position="21"/>
        <end position="100"/>
    </location>
</feature>
<sequence>MTRLPTLLISVLATNVAVFGCGVMPQGQARTTSFTVSGFRLPLAMVSTSSTTAPSQFPGIATTPGAASSFVMRLIMKTVVDVLEQQGRSAGLPDVMISTI</sequence>